<sequence length="42" mass="4983">EDDKYCCMIRSVHRESTFMTSKEPAIDENIVNKYCAINKRDK</sequence>
<feature type="non-terminal residue" evidence="1">
    <location>
        <position position="42"/>
    </location>
</feature>
<keyword evidence="2" id="KW-1185">Reference proteome</keyword>
<feature type="non-terminal residue" evidence="1">
    <location>
        <position position="1"/>
    </location>
</feature>
<accession>A0ACA9RT64</accession>
<dbReference type="EMBL" id="CAJVQC010069143">
    <property type="protein sequence ID" value="CAG8808673.1"/>
    <property type="molecule type" value="Genomic_DNA"/>
</dbReference>
<evidence type="ECO:0000313" key="2">
    <source>
        <dbReference type="Proteomes" id="UP000789920"/>
    </source>
</evidence>
<reference evidence="1" key="1">
    <citation type="submission" date="2021-06" db="EMBL/GenBank/DDBJ databases">
        <authorList>
            <person name="Kallberg Y."/>
            <person name="Tangrot J."/>
            <person name="Rosling A."/>
        </authorList>
    </citation>
    <scope>NUCLEOTIDE SEQUENCE</scope>
    <source>
        <strain evidence="1">MA461A</strain>
    </source>
</reference>
<name>A0ACA9RT64_9GLOM</name>
<gene>
    <name evidence="1" type="ORF">RPERSI_LOCUS22681</name>
</gene>
<organism evidence="1 2">
    <name type="scientific">Racocetra persica</name>
    <dbReference type="NCBI Taxonomy" id="160502"/>
    <lineage>
        <taxon>Eukaryota</taxon>
        <taxon>Fungi</taxon>
        <taxon>Fungi incertae sedis</taxon>
        <taxon>Mucoromycota</taxon>
        <taxon>Glomeromycotina</taxon>
        <taxon>Glomeromycetes</taxon>
        <taxon>Diversisporales</taxon>
        <taxon>Gigasporaceae</taxon>
        <taxon>Racocetra</taxon>
    </lineage>
</organism>
<comment type="caution">
    <text evidence="1">The sequence shown here is derived from an EMBL/GenBank/DDBJ whole genome shotgun (WGS) entry which is preliminary data.</text>
</comment>
<evidence type="ECO:0000313" key="1">
    <source>
        <dbReference type="EMBL" id="CAG8808673.1"/>
    </source>
</evidence>
<proteinExistence type="predicted"/>
<protein>
    <submittedName>
        <fullName evidence="1">27644_t:CDS:1</fullName>
    </submittedName>
</protein>
<dbReference type="Proteomes" id="UP000789920">
    <property type="component" value="Unassembled WGS sequence"/>
</dbReference>